<keyword evidence="1" id="KW-0145">Chemotaxis</keyword>
<dbReference type="Gene3D" id="3.40.1550.10">
    <property type="entry name" value="CheC-like"/>
    <property type="match status" value="1"/>
</dbReference>
<sequence length="320" mass="35271">MNASKPVSKVLVLEDDPAHVALLKRFCDEHNLIGLKVRKQRLMSVLRSNLDLGAVILAEEYGGSVAESTAVAARIDTLRPELPIIVRRNGRSALDGLPRSLADIACGAYTAADMRPLAALVDKYLFSLDYPNELVRGITEITEARLADLFRPLSVSWETPCIVRDRIIVGEVFTLIALESGWCRGYMMLQAEEGPLVDLLHGIDLGNGVADFRDVNALLGELTNLVWGAFKERFFRGASPAAASAQVQVPLIVNHKHKYISFGSDNPQLSFKYRLTDEETGASVVLDQRFIFSLSWSPEDFPGERADVDTLVDAGELELF</sequence>
<dbReference type="OrthoDB" id="8582704at2"/>
<dbReference type="RefSeq" id="WP_085227238.1">
    <property type="nucleotide sequence ID" value="NZ_BSQD01000005.1"/>
</dbReference>
<dbReference type="Proteomes" id="UP000192911">
    <property type="component" value="Unassembled WGS sequence"/>
</dbReference>
<dbReference type="EMBL" id="FXAH01000004">
    <property type="protein sequence ID" value="SMF22634.1"/>
    <property type="molecule type" value="Genomic_DNA"/>
</dbReference>
<reference evidence="3" key="1">
    <citation type="submission" date="2017-04" db="EMBL/GenBank/DDBJ databases">
        <authorList>
            <person name="Varghese N."/>
            <person name="Submissions S."/>
        </authorList>
    </citation>
    <scope>NUCLEOTIDE SEQUENCE [LARGE SCALE GENOMIC DNA]</scope>
    <source>
        <strain evidence="3">Ballard 720</strain>
    </source>
</reference>
<keyword evidence="3" id="KW-1185">Reference proteome</keyword>
<dbReference type="GO" id="GO:0006935">
    <property type="term" value="P:chemotaxis"/>
    <property type="evidence" value="ECO:0007669"/>
    <property type="project" value="UniProtKB-KW"/>
</dbReference>
<organism evidence="2 3">
    <name type="scientific">Trinickia caryophylli</name>
    <name type="common">Paraburkholderia caryophylli</name>
    <dbReference type="NCBI Taxonomy" id="28094"/>
    <lineage>
        <taxon>Bacteria</taxon>
        <taxon>Pseudomonadati</taxon>
        <taxon>Pseudomonadota</taxon>
        <taxon>Betaproteobacteria</taxon>
        <taxon>Burkholderiales</taxon>
        <taxon>Burkholderiaceae</taxon>
        <taxon>Trinickia</taxon>
    </lineage>
</organism>
<dbReference type="GeneID" id="95551340"/>
<gene>
    <name evidence="2" type="ORF">SAMN06295900_104103</name>
</gene>
<evidence type="ECO:0000256" key="1">
    <source>
        <dbReference type="ARBA" id="ARBA00022500"/>
    </source>
</evidence>
<dbReference type="STRING" id="28094.SAMN06295900_104103"/>
<name>A0A1X7DVR9_TRICW</name>
<dbReference type="AlphaFoldDB" id="A0A1X7DVR9"/>
<evidence type="ECO:0000313" key="3">
    <source>
        <dbReference type="Proteomes" id="UP000192911"/>
    </source>
</evidence>
<protein>
    <submittedName>
        <fullName evidence="2">Chemotaxis phosphatase CheX</fullName>
    </submittedName>
</protein>
<evidence type="ECO:0000313" key="2">
    <source>
        <dbReference type="EMBL" id="SMF22634.1"/>
    </source>
</evidence>
<proteinExistence type="predicted"/>
<accession>A0A1X7DVR9</accession>
<dbReference type="InterPro" id="IPR028976">
    <property type="entry name" value="CheC-like_sf"/>
</dbReference>